<keyword evidence="1" id="KW-0472">Membrane</keyword>
<feature type="transmembrane region" description="Helical" evidence="1">
    <location>
        <begin position="20"/>
        <end position="40"/>
    </location>
</feature>
<evidence type="ECO:0000313" key="3">
    <source>
        <dbReference type="Proteomes" id="UP000199687"/>
    </source>
</evidence>
<dbReference type="Proteomes" id="UP000199687">
    <property type="component" value="Unassembled WGS sequence"/>
</dbReference>
<dbReference type="EMBL" id="FOGL01000015">
    <property type="protein sequence ID" value="SES03362.1"/>
    <property type="molecule type" value="Genomic_DNA"/>
</dbReference>
<organism evidence="2 3">
    <name type="scientific">Gracilibacillus ureilyticus</name>
    <dbReference type="NCBI Taxonomy" id="531814"/>
    <lineage>
        <taxon>Bacteria</taxon>
        <taxon>Bacillati</taxon>
        <taxon>Bacillota</taxon>
        <taxon>Bacilli</taxon>
        <taxon>Bacillales</taxon>
        <taxon>Bacillaceae</taxon>
        <taxon>Gracilibacillus</taxon>
    </lineage>
</organism>
<sequence length="91" mass="10650">MVVCEGIWSDKMKRKTIDNIIKFIWAILLFTSWVIISVMAGMEGEWWSLFRINPEEYGMWAIEFSYLNIVIIAVLSIIGGGTIFRIFEKRI</sequence>
<proteinExistence type="predicted"/>
<feature type="transmembrane region" description="Helical" evidence="1">
    <location>
        <begin position="60"/>
        <end position="87"/>
    </location>
</feature>
<keyword evidence="1" id="KW-1133">Transmembrane helix</keyword>
<accession>A0A1H9U263</accession>
<gene>
    <name evidence="2" type="ORF">SAMN04487944_115137</name>
</gene>
<keyword evidence="3" id="KW-1185">Reference proteome</keyword>
<reference evidence="2 3" key="1">
    <citation type="submission" date="2016-10" db="EMBL/GenBank/DDBJ databases">
        <authorList>
            <person name="de Groot N.N."/>
        </authorList>
    </citation>
    <scope>NUCLEOTIDE SEQUENCE [LARGE SCALE GENOMIC DNA]</scope>
    <source>
        <strain evidence="2 3">CGMCC 1.7727</strain>
    </source>
</reference>
<keyword evidence="1" id="KW-0812">Transmembrane</keyword>
<dbReference type="AlphaFoldDB" id="A0A1H9U263"/>
<evidence type="ECO:0000313" key="2">
    <source>
        <dbReference type="EMBL" id="SES03362.1"/>
    </source>
</evidence>
<dbReference type="STRING" id="531814.SAMN04487944_115137"/>
<evidence type="ECO:0000256" key="1">
    <source>
        <dbReference type="SAM" id="Phobius"/>
    </source>
</evidence>
<name>A0A1H9U263_9BACI</name>
<protein>
    <submittedName>
        <fullName evidence="2">Uncharacterized protein</fullName>
    </submittedName>
</protein>